<reference evidence="1 2" key="1">
    <citation type="submission" date="2015-10" db="EMBL/GenBank/DDBJ databases">
        <title>Genome analyses suggest a sexual origin of heterokaryosis in a supposedly ancient asexual fungus.</title>
        <authorList>
            <person name="Ropars J."/>
            <person name="Sedzielewska K."/>
            <person name="Noel J."/>
            <person name="Charron P."/>
            <person name="Farinelli L."/>
            <person name="Marton T."/>
            <person name="Kruger M."/>
            <person name="Pelin A."/>
            <person name="Brachmann A."/>
            <person name="Corradi N."/>
        </authorList>
    </citation>
    <scope>NUCLEOTIDE SEQUENCE [LARGE SCALE GENOMIC DNA]</scope>
    <source>
        <strain evidence="1 2">A4</strain>
    </source>
</reference>
<feature type="non-terminal residue" evidence="1">
    <location>
        <position position="90"/>
    </location>
</feature>
<dbReference type="VEuPathDB" id="FungiDB:RhiirA1_468468"/>
<name>A0A2I1G2T3_9GLOM</name>
<dbReference type="Proteomes" id="UP000234323">
    <property type="component" value="Unassembled WGS sequence"/>
</dbReference>
<evidence type="ECO:0000313" key="1">
    <source>
        <dbReference type="EMBL" id="PKY40923.1"/>
    </source>
</evidence>
<organism evidence="1 2">
    <name type="scientific">Rhizophagus irregularis</name>
    <dbReference type="NCBI Taxonomy" id="588596"/>
    <lineage>
        <taxon>Eukaryota</taxon>
        <taxon>Fungi</taxon>
        <taxon>Fungi incertae sedis</taxon>
        <taxon>Mucoromycota</taxon>
        <taxon>Glomeromycotina</taxon>
        <taxon>Glomeromycetes</taxon>
        <taxon>Glomerales</taxon>
        <taxon>Glomeraceae</taxon>
        <taxon>Rhizophagus</taxon>
    </lineage>
</organism>
<keyword evidence="2" id="KW-1185">Reference proteome</keyword>
<comment type="caution">
    <text evidence="1">The sequence shown here is derived from an EMBL/GenBank/DDBJ whole genome shotgun (WGS) entry which is preliminary data.</text>
</comment>
<proteinExistence type="predicted"/>
<sequence length="90" mass="10339">MNTYALVLNQLYQFVYNRKIEEVIRPNWMNDFGFPPSYENKSHIESTLLATLLPINLGNNSVLFNVHPKGNTVQINKEVRNRTYLGGVGL</sequence>
<accession>A0A2I1G2T3</accession>
<evidence type="ECO:0000313" key="2">
    <source>
        <dbReference type="Proteomes" id="UP000234323"/>
    </source>
</evidence>
<gene>
    <name evidence="1" type="ORF">RhiirA4_395306</name>
</gene>
<dbReference type="EMBL" id="LLXI01000123">
    <property type="protein sequence ID" value="PKY40923.1"/>
    <property type="molecule type" value="Genomic_DNA"/>
</dbReference>
<dbReference type="AlphaFoldDB" id="A0A2I1G2T3"/>
<protein>
    <submittedName>
        <fullName evidence="1">Uncharacterized protein</fullName>
    </submittedName>
</protein>